<evidence type="ECO:0000256" key="5">
    <source>
        <dbReference type="SAM" id="MobiDB-lite"/>
    </source>
</evidence>
<feature type="region of interest" description="Disordered" evidence="5">
    <location>
        <begin position="161"/>
        <end position="184"/>
    </location>
</feature>
<dbReference type="RefSeq" id="WP_099479360.1">
    <property type="nucleotide sequence ID" value="NZ_CP016809.1"/>
</dbReference>
<organism evidence="7">
    <name type="scientific">Paenibacillus ihbetae</name>
    <dbReference type="NCBI Taxonomy" id="1870820"/>
    <lineage>
        <taxon>Bacteria</taxon>
        <taxon>Bacillati</taxon>
        <taxon>Bacillota</taxon>
        <taxon>Bacilli</taxon>
        <taxon>Bacillales</taxon>
        <taxon>Paenibacillaceae</taxon>
        <taxon>Paenibacillus</taxon>
    </lineage>
</organism>
<dbReference type="InterPro" id="IPR014240">
    <property type="entry name" value="YteA"/>
</dbReference>
<dbReference type="PROSITE" id="PS51128">
    <property type="entry name" value="ZF_DKSA_2"/>
    <property type="match status" value="1"/>
</dbReference>
<dbReference type="SUPFAM" id="SSF109635">
    <property type="entry name" value="DnaK suppressor protein DksA, alpha-hairpin domain"/>
    <property type="match status" value="1"/>
</dbReference>
<evidence type="ECO:0000256" key="3">
    <source>
        <dbReference type="ARBA" id="ARBA00022833"/>
    </source>
</evidence>
<evidence type="ECO:0000256" key="1">
    <source>
        <dbReference type="ARBA" id="ARBA00022723"/>
    </source>
</evidence>
<keyword evidence="1" id="KW-0479">Metal-binding</keyword>
<feature type="domain" description="Zinc finger DksA/TraR C4-type" evidence="6">
    <location>
        <begin position="89"/>
        <end position="117"/>
    </location>
</feature>
<evidence type="ECO:0000256" key="2">
    <source>
        <dbReference type="ARBA" id="ARBA00022771"/>
    </source>
</evidence>
<dbReference type="SUPFAM" id="SSF57716">
    <property type="entry name" value="Glucocorticoid receptor-like (DNA-binding domain)"/>
    <property type="match status" value="1"/>
</dbReference>
<feature type="region of interest" description="Disordered" evidence="5">
    <location>
        <begin position="1"/>
        <end position="57"/>
    </location>
</feature>
<accession>A0A1B2E6N2</accession>
<evidence type="ECO:0000259" key="6">
    <source>
        <dbReference type="Pfam" id="PF01258"/>
    </source>
</evidence>
<dbReference type="NCBIfam" id="TIGR02890">
    <property type="entry name" value="bacill_yteA"/>
    <property type="match status" value="1"/>
</dbReference>
<dbReference type="PANTHER" id="PTHR33823:SF4">
    <property type="entry name" value="GENERAL STRESS PROTEIN 16O"/>
    <property type="match status" value="1"/>
</dbReference>
<dbReference type="GO" id="GO:0008270">
    <property type="term" value="F:zinc ion binding"/>
    <property type="evidence" value="ECO:0007669"/>
    <property type="project" value="UniProtKB-KW"/>
</dbReference>
<keyword evidence="2" id="KW-0863">Zinc-finger</keyword>
<proteinExistence type="predicted"/>
<dbReference type="InterPro" id="IPR037187">
    <property type="entry name" value="DnaK_N"/>
</dbReference>
<dbReference type="KEGG" id="pib:BBD41_25280"/>
<dbReference type="Pfam" id="PF01258">
    <property type="entry name" value="zf-dskA_traR"/>
    <property type="match status" value="1"/>
</dbReference>
<feature type="zinc finger region" description="dksA C4-type" evidence="4">
    <location>
        <begin position="94"/>
        <end position="118"/>
    </location>
</feature>
<gene>
    <name evidence="7" type="ORF">BBD41_25280</name>
</gene>
<protein>
    <submittedName>
        <fullName evidence="7">Conjugal transfer protein TraR</fullName>
    </submittedName>
</protein>
<sequence length="184" mass="20367">MNAKTRQQYEQLKQRLLQDKKRLEQHLSDPDSVSGESLRDSTGELSAADNHPADTGTEVFERGRDLAIEESQQMELEQINAALARMDRGEYGACTVCGKEIPLERLEAVPYTAYCIDHAPNRALSDDRPVEEEVMTAPPSGAGINRQSMSGRFDDADAWDAVNDYGTSTSPAMSVKPGQDDYKK</sequence>
<name>A0A1B2E6N2_9BACL</name>
<dbReference type="Gene3D" id="1.20.120.910">
    <property type="entry name" value="DksA, coiled-coil domain"/>
    <property type="match status" value="1"/>
</dbReference>
<dbReference type="PANTHER" id="PTHR33823">
    <property type="entry name" value="RNA POLYMERASE-BINDING TRANSCRIPTION FACTOR DKSA-RELATED"/>
    <property type="match status" value="1"/>
</dbReference>
<feature type="compositionally biased region" description="Basic and acidic residues" evidence="5">
    <location>
        <begin position="12"/>
        <end position="29"/>
    </location>
</feature>
<reference evidence="7" key="1">
    <citation type="submission" date="2016-08" db="EMBL/GenBank/DDBJ databases">
        <title>Complete Genome Seqeunce of Paenibacillus sp. nov. IHBB 9852 from high altitute lake of Indian trans-Himalayas.</title>
        <authorList>
            <person name="Kiran S."/>
            <person name="Swarnkar M.K."/>
            <person name="Rana A."/>
            <person name="Tewari R."/>
            <person name="Gulati A."/>
        </authorList>
    </citation>
    <scope>NUCLEOTIDE SEQUENCE [LARGE SCALE GENOMIC DNA]</scope>
    <source>
        <strain evidence="7">IHBB 9852</strain>
    </source>
</reference>
<dbReference type="InterPro" id="IPR000962">
    <property type="entry name" value="Znf_DskA_TraR"/>
</dbReference>
<evidence type="ECO:0000256" key="4">
    <source>
        <dbReference type="PROSITE-ProRule" id="PRU00510"/>
    </source>
</evidence>
<dbReference type="EMBL" id="CP016809">
    <property type="protein sequence ID" value="ANY75621.1"/>
    <property type="molecule type" value="Genomic_DNA"/>
</dbReference>
<keyword evidence="3" id="KW-0862">Zinc</keyword>
<evidence type="ECO:0000313" key="7">
    <source>
        <dbReference type="EMBL" id="ANY75621.1"/>
    </source>
</evidence>
<dbReference type="AlphaFoldDB" id="A0A1B2E6N2"/>